<organism evidence="2 3">
    <name type="scientific">Aedes aegypti</name>
    <name type="common">Yellowfever mosquito</name>
    <name type="synonym">Culex aegypti</name>
    <dbReference type="NCBI Taxonomy" id="7159"/>
    <lineage>
        <taxon>Eukaryota</taxon>
        <taxon>Metazoa</taxon>
        <taxon>Ecdysozoa</taxon>
        <taxon>Arthropoda</taxon>
        <taxon>Hexapoda</taxon>
        <taxon>Insecta</taxon>
        <taxon>Pterygota</taxon>
        <taxon>Neoptera</taxon>
        <taxon>Endopterygota</taxon>
        <taxon>Diptera</taxon>
        <taxon>Nematocera</taxon>
        <taxon>Culicoidea</taxon>
        <taxon>Culicidae</taxon>
        <taxon>Culicinae</taxon>
        <taxon>Aedini</taxon>
        <taxon>Aedes</taxon>
        <taxon>Stegomyia</taxon>
    </lineage>
</organism>
<proteinExistence type="predicted"/>
<evidence type="ECO:0000313" key="2">
    <source>
        <dbReference type="EMBL" id="EAT47582.1"/>
    </source>
</evidence>
<dbReference type="VEuPathDB" id="VectorBase:AAEL022233"/>
<dbReference type="PANTHER" id="PTHR10773">
    <property type="entry name" value="DNA-DIRECTED RNA POLYMERASES I, II, AND III SUBUNIT RPABC2"/>
    <property type="match status" value="1"/>
</dbReference>
<gene>
    <name evidence="2" type="ORF">AaeL_AAEL001298</name>
</gene>
<dbReference type="EMBL" id="CH477214">
    <property type="protein sequence ID" value="EAT47582.1"/>
    <property type="molecule type" value="Genomic_DNA"/>
</dbReference>
<dbReference type="PaxDb" id="7159-AAEL001298-PA"/>
<reference evidence="2" key="3">
    <citation type="submission" date="2012-09" db="EMBL/GenBank/DDBJ databases">
        <authorList>
            <consortium name="VectorBase"/>
        </authorList>
    </citation>
    <scope>NUCLEOTIDE SEQUENCE</scope>
    <source>
        <strain evidence="2">Liverpool</strain>
    </source>
</reference>
<accession>Q17LM9</accession>
<dbReference type="PANTHER" id="PTHR10773:SF19">
    <property type="match status" value="1"/>
</dbReference>
<protein>
    <submittedName>
        <fullName evidence="2">AAEL001298-PA</fullName>
    </submittedName>
</protein>
<reference evidence="2" key="1">
    <citation type="submission" date="2005-10" db="EMBL/GenBank/DDBJ databases">
        <authorList>
            <person name="Loftus B.J."/>
            <person name="Nene V.M."/>
            <person name="Hannick L.I."/>
            <person name="Bidwell S."/>
            <person name="Haas B."/>
            <person name="Amedeo P."/>
            <person name="Orvis J."/>
            <person name="Wortman J.R."/>
            <person name="White O.R."/>
            <person name="Salzberg S."/>
            <person name="Shumway M."/>
            <person name="Koo H."/>
            <person name="Zhao Y."/>
            <person name="Holmes M."/>
            <person name="Miller J."/>
            <person name="Schatz M."/>
            <person name="Pop M."/>
            <person name="Pai G."/>
            <person name="Utterback T."/>
            <person name="Rogers Y.-H."/>
            <person name="Kravitz S."/>
            <person name="Fraser C.M."/>
        </authorList>
    </citation>
    <scope>NUCLEOTIDE SEQUENCE</scope>
    <source>
        <strain evidence="2">Liverpool</strain>
    </source>
</reference>
<sequence>MFLSTLNITDKKTRILATKIIANSGVAYDNRRAENGGQNRIPKDHILYIEDHIKSFPAYTSHYGREKSTKLYLSSDLSIAKLYRMYATKCAEDSQEPVQYNSYRLIFRSFKLAFRRPSKDTCNECDKFSIQLRAESDDEKKAEIRVLRDMHQAKANSMYQQKKTDVKIAKTTPGVRTVSFDLQKCLATPHLQCGTAYYSRQLYTLNFTMFSTDCNRSVADCYLWDETKAKRGAQEIGSCVLQDLAKMDPKTEEVNYFSDRCPGQNLNFIMCCTFLKAVRDARHAGKKLIIRHKLMIPGHSHMEVDSVHAAIERAKSKTTVSIETPRDWAIFIGSIERKIPFIVTEMKQTDFVALKELEHFFKRPTKNTIGEKIRIREISLFEYRTDDPTTIRYKYDLDEDFLTMKIETATVMPILNPIATEPLPLSQEKLQDLKKLMKFVSNKEYYETFLKHLVPKKRGRRAHTTDEGDFDADLDQLSDEEMEGNIK</sequence>
<name>Q17LM9_AEDAE</name>
<dbReference type="PhylomeDB" id="Q17LM9"/>
<dbReference type="AlphaFoldDB" id="Q17LM9"/>
<dbReference type="eggNOG" id="ENOG502S2FM">
    <property type="taxonomic scope" value="Eukaryota"/>
</dbReference>
<evidence type="ECO:0000256" key="1">
    <source>
        <dbReference type="SAM" id="MobiDB-lite"/>
    </source>
</evidence>
<dbReference type="HOGENOM" id="CLU_011458_2_1_1"/>
<feature type="compositionally biased region" description="Acidic residues" evidence="1">
    <location>
        <begin position="467"/>
        <end position="487"/>
    </location>
</feature>
<evidence type="ECO:0000313" key="3">
    <source>
        <dbReference type="Proteomes" id="UP000682892"/>
    </source>
</evidence>
<dbReference type="OMA" id="RDWAIFI"/>
<reference evidence="2" key="2">
    <citation type="journal article" date="2007" name="Science">
        <title>Genome sequence of Aedes aegypti, a major arbovirus vector.</title>
        <authorList>
            <person name="Nene V."/>
            <person name="Wortman J.R."/>
            <person name="Lawson D."/>
            <person name="Haas B."/>
            <person name="Kodira C."/>
            <person name="Tu Z.J."/>
            <person name="Loftus B."/>
            <person name="Xi Z."/>
            <person name="Megy K."/>
            <person name="Grabherr M."/>
            <person name="Ren Q."/>
            <person name="Zdobnov E.M."/>
            <person name="Lobo N.F."/>
            <person name="Campbell K.S."/>
            <person name="Brown S.E."/>
            <person name="Bonaldo M.F."/>
            <person name="Zhu J."/>
            <person name="Sinkins S.P."/>
            <person name="Hogenkamp D.G."/>
            <person name="Amedeo P."/>
            <person name="Arensburger P."/>
            <person name="Atkinson P.W."/>
            <person name="Bidwell S."/>
            <person name="Biedler J."/>
            <person name="Birney E."/>
            <person name="Bruggner R.V."/>
            <person name="Costas J."/>
            <person name="Coy M.R."/>
            <person name="Crabtree J."/>
            <person name="Crawford M."/>
            <person name="Debruyn B."/>
            <person name="Decaprio D."/>
            <person name="Eiglmeier K."/>
            <person name="Eisenstadt E."/>
            <person name="El-Dorry H."/>
            <person name="Gelbart W.M."/>
            <person name="Gomes S.L."/>
            <person name="Hammond M."/>
            <person name="Hannick L.I."/>
            <person name="Hogan J.R."/>
            <person name="Holmes M.H."/>
            <person name="Jaffe D."/>
            <person name="Johnston J.S."/>
            <person name="Kennedy R.C."/>
            <person name="Koo H."/>
            <person name="Kravitz S."/>
            <person name="Kriventseva E.V."/>
            <person name="Kulp D."/>
            <person name="Labutti K."/>
            <person name="Lee E."/>
            <person name="Li S."/>
            <person name="Lovin D.D."/>
            <person name="Mao C."/>
            <person name="Mauceli E."/>
            <person name="Menck C.F."/>
            <person name="Miller J.R."/>
            <person name="Montgomery P."/>
            <person name="Mori A."/>
            <person name="Nascimento A.L."/>
            <person name="Naveira H.F."/>
            <person name="Nusbaum C."/>
            <person name="O'leary S."/>
            <person name="Orvis J."/>
            <person name="Pertea M."/>
            <person name="Quesneville H."/>
            <person name="Reidenbach K.R."/>
            <person name="Rogers Y.H."/>
            <person name="Roth C.W."/>
            <person name="Schneider J.R."/>
            <person name="Schatz M."/>
            <person name="Shumway M."/>
            <person name="Stanke M."/>
            <person name="Stinson E.O."/>
            <person name="Tubio J.M."/>
            <person name="Vanzee J.P."/>
            <person name="Verjovski-Almeida S."/>
            <person name="Werner D."/>
            <person name="White O."/>
            <person name="Wyder S."/>
            <person name="Zeng Q."/>
            <person name="Zhao Q."/>
            <person name="Zhao Y."/>
            <person name="Hill C.A."/>
            <person name="Raikhel A.S."/>
            <person name="Soares M.B."/>
            <person name="Knudson D.L."/>
            <person name="Lee N.H."/>
            <person name="Galagan J."/>
            <person name="Salzberg S.L."/>
            <person name="Paulsen I.T."/>
            <person name="Dimopoulos G."/>
            <person name="Collins F.H."/>
            <person name="Birren B."/>
            <person name="Fraser-Liggett C.M."/>
            <person name="Severson D.W."/>
        </authorList>
    </citation>
    <scope>NUCLEOTIDE SEQUENCE [LARGE SCALE GENOMIC DNA]</scope>
    <source>
        <strain evidence="2">Liverpool</strain>
    </source>
</reference>
<dbReference type="STRING" id="7159.Q17LM9"/>
<dbReference type="Proteomes" id="UP000682892">
    <property type="component" value="Unassembled WGS sequence"/>
</dbReference>
<feature type="region of interest" description="Disordered" evidence="1">
    <location>
        <begin position="460"/>
        <end position="487"/>
    </location>
</feature>